<accession>A0ABN7SGY9</accession>
<dbReference type="Proteomes" id="UP001158576">
    <property type="component" value="Chromosome XSR"/>
</dbReference>
<organism evidence="1 2">
    <name type="scientific">Oikopleura dioica</name>
    <name type="common">Tunicate</name>
    <dbReference type="NCBI Taxonomy" id="34765"/>
    <lineage>
        <taxon>Eukaryota</taxon>
        <taxon>Metazoa</taxon>
        <taxon>Chordata</taxon>
        <taxon>Tunicata</taxon>
        <taxon>Appendicularia</taxon>
        <taxon>Copelata</taxon>
        <taxon>Oikopleuridae</taxon>
        <taxon>Oikopleura</taxon>
    </lineage>
</organism>
<dbReference type="EMBL" id="OU015569">
    <property type="protein sequence ID" value="CAG5097606.1"/>
    <property type="molecule type" value="Genomic_DNA"/>
</dbReference>
<keyword evidence="2" id="KW-1185">Reference proteome</keyword>
<evidence type="ECO:0000313" key="1">
    <source>
        <dbReference type="EMBL" id="CAG5097606.1"/>
    </source>
</evidence>
<evidence type="ECO:0000313" key="2">
    <source>
        <dbReference type="Proteomes" id="UP001158576"/>
    </source>
</evidence>
<name>A0ABN7SGY9_OIKDI</name>
<gene>
    <name evidence="1" type="ORF">OKIOD_LOCUS6707</name>
</gene>
<protein>
    <submittedName>
        <fullName evidence="1">Oidioi.mRNA.OKI2018_I69.XSR.g15149.t1.cds</fullName>
    </submittedName>
</protein>
<reference evidence="1 2" key="1">
    <citation type="submission" date="2021-04" db="EMBL/GenBank/DDBJ databases">
        <authorList>
            <person name="Bliznina A."/>
        </authorList>
    </citation>
    <scope>NUCLEOTIDE SEQUENCE [LARGE SCALE GENOMIC DNA]</scope>
</reference>
<sequence>MRKLPFQRLLGSTCTSPPPIRRNLVLPEISEESTKSVKPEFWYEFYLGHFASSQTKPFVSSTFVRDVQNLRREFGLVSDLQKPNSSEFCDSKLRTLYIQQQLETHPNRMSLKALNDAFRLLTRARKEKIAVDSRLSYLNSFASLSERYQTPVPKFLDLNLVEKMDDFSLDEKMALEKKCWNEFLERAARDRQEHIQNLLSNSGEEIDLEKKVKTRRAELRKKYKFHRHIEFRATPYILFLGSLKKKDKNVSNAELRERFPPSKWTTLIEETDVRFYEIQSRTMFERYTAQNRQSSLEAILKKDWLALKPSEVKSYSPEKFEEYEQAIEAFKCSLRNPIELTFGHGSSHFGPILQGSLPPTLTQIRTLARDQQAKTRENDLEAEELMKNKRKEYNFSTNINFTQSPIRLFANKMRESLAKLHEESATLRTVFNNQNKIAAEAAISSRDWGALRRAEVKKYGSHEDYKLYLKYLEQSQATPN</sequence>
<proteinExistence type="predicted"/>